<evidence type="ECO:0000313" key="3">
    <source>
        <dbReference type="Proteomes" id="UP000273145"/>
    </source>
</evidence>
<keyword evidence="3" id="KW-1185">Reference proteome</keyword>
<dbReference type="KEGG" id="plen:EIM92_21620"/>
<dbReference type="RefSeq" id="WP_125084608.1">
    <property type="nucleotide sequence ID" value="NZ_CP034248.1"/>
</dbReference>
<feature type="chain" id="PRO_5039510359" description="DUF3502 domain-containing protein" evidence="1">
    <location>
        <begin position="21"/>
        <end position="517"/>
    </location>
</feature>
<organism evidence="2 3">
    <name type="scientific">Paenibacillus lentus</name>
    <dbReference type="NCBI Taxonomy" id="1338368"/>
    <lineage>
        <taxon>Bacteria</taxon>
        <taxon>Bacillati</taxon>
        <taxon>Bacillota</taxon>
        <taxon>Bacilli</taxon>
        <taxon>Bacillales</taxon>
        <taxon>Paenibacillaceae</taxon>
        <taxon>Paenibacillus</taxon>
    </lineage>
</organism>
<proteinExistence type="predicted"/>
<dbReference type="EMBL" id="CP034248">
    <property type="protein sequence ID" value="AZK48451.1"/>
    <property type="molecule type" value="Genomic_DNA"/>
</dbReference>
<accession>A0A3S8RZR5</accession>
<evidence type="ECO:0008006" key="4">
    <source>
        <dbReference type="Google" id="ProtNLM"/>
    </source>
</evidence>
<name>A0A3S8RZR5_9BACL</name>
<dbReference type="AlphaFoldDB" id="A0A3S8RZR5"/>
<gene>
    <name evidence="2" type="ORF">EIM92_21620</name>
</gene>
<evidence type="ECO:0000313" key="2">
    <source>
        <dbReference type="EMBL" id="AZK48451.1"/>
    </source>
</evidence>
<feature type="signal peptide" evidence="1">
    <location>
        <begin position="1"/>
        <end position="20"/>
    </location>
</feature>
<protein>
    <recommendedName>
        <fullName evidence="4">DUF3502 domain-containing protein</fullName>
    </recommendedName>
</protein>
<sequence>MKRKILFWTLISLSVIMLTACGGKARKSGGTEITPTANSDTRAKFDAAYDLKNQDFYERFIHYMGMDKASLIDTLQQDFQEAPVEGADDAGAAWLKLEKAGLVFHLTEEEGVPVSHVDIAEISPIHFGEVKAGMSFTEIMRRAGETMIMATPSYQEEEKEFDLIYPVKGASVIFSSEQVFEESAKMMVSSWGYYDEEPTLFSATEIRSYYGAFKLPENWVGHISLEHSVEMQLISFLGQKGAYPLVQIEYSHPSDEQSRSDDAQVVFENEDVLIIAKLMPNEPADKKEAEQYRVMRSEVDKMLDTFKWESQATDVENTPSTACQAVDITEVGEVDAAFETYLLERDEDNSEAGIDEAYAELGQCYTDKLDGFLAKNNSLKDLANELRTSISDVNSYWFELHYYADGGGTMWSHLSGRQGSTIDAAIYGYLRQQGSEKGQISKNTEFKKLLQQLSEYRDYYRQNSVQALNEDDQTQVDAAKEQLVESYDELIVVMSQLAPNRAAVDLLEYLSSYHAGE</sequence>
<keyword evidence="1" id="KW-0732">Signal</keyword>
<dbReference type="OrthoDB" id="9772442at2"/>
<dbReference type="PROSITE" id="PS51257">
    <property type="entry name" value="PROKAR_LIPOPROTEIN"/>
    <property type="match status" value="1"/>
</dbReference>
<dbReference type="Proteomes" id="UP000273145">
    <property type="component" value="Chromosome"/>
</dbReference>
<reference evidence="2 3" key="1">
    <citation type="submission" date="2018-11" db="EMBL/GenBank/DDBJ databases">
        <title>Genome sequencing of Paenibacillus lentus DSM25539(T).</title>
        <authorList>
            <person name="Kook J.-K."/>
            <person name="Park S.-N."/>
            <person name="Lim Y.K."/>
        </authorList>
    </citation>
    <scope>NUCLEOTIDE SEQUENCE [LARGE SCALE GENOMIC DNA]</scope>
    <source>
        <strain evidence="2 3">DSM 25539</strain>
    </source>
</reference>
<evidence type="ECO:0000256" key="1">
    <source>
        <dbReference type="SAM" id="SignalP"/>
    </source>
</evidence>